<evidence type="ECO:0000259" key="6">
    <source>
        <dbReference type="Pfam" id="PF04932"/>
    </source>
</evidence>
<evidence type="ECO:0000313" key="8">
    <source>
        <dbReference type="Proteomes" id="UP000036890"/>
    </source>
</evidence>
<feature type="transmembrane region" description="Helical" evidence="5">
    <location>
        <begin position="230"/>
        <end position="249"/>
    </location>
</feature>
<feature type="transmembrane region" description="Helical" evidence="5">
    <location>
        <begin position="333"/>
        <end position="354"/>
    </location>
</feature>
<comment type="caution">
    <text evidence="7">The sequence shown here is derived from an EMBL/GenBank/DDBJ whole genome shotgun (WGS) entry which is preliminary data.</text>
</comment>
<sequence length="425" mass="46750">MTAACMAAEPRYTWRTVLLSILVAIVPLAGSAPYTLLKAVLLLALLVTGVVLIRRQPDVRLRYRIARFIVIVCFLRLAYAFYSILWHGLRWNELDLPAQTLLYLGTAAVFATALDWRLIWKIFALSTLVFGGSCIVQHHVMGLERAHGFSGGEWTAIEFTMVTLCMALFSVIRLIQPNVHPAERWLHGVAIAVGVYGSILAQSRGPILAFIPAMLMVIAVHVRRTRRWRGALAFVGALVIGVVGATSVLNHEVIQRFGEVSGEISGFNQENEVGSVRERIAMWGVAVDAFAEHPVAGVGLNQFGTYAREGIARGEVSESIFRYNHPHNEYLEAAVTGGVPLLLIMLLVFILPGIHFVRRLGHANDITAMIATAGLAVVIVYALSAFTDNVFYRAMPHSFYFYLVLGFMLATALPARDLLRPGSPS</sequence>
<dbReference type="InterPro" id="IPR007016">
    <property type="entry name" value="O-antigen_ligase-rel_domated"/>
</dbReference>
<proteinExistence type="predicted"/>
<dbReference type="RefSeq" id="WP_010483229.1">
    <property type="nucleotide sequence ID" value="NZ_AJLO02000025.1"/>
</dbReference>
<protein>
    <submittedName>
        <fullName evidence="7">O-antigen polymerase</fullName>
    </submittedName>
</protein>
<evidence type="ECO:0000256" key="4">
    <source>
        <dbReference type="ARBA" id="ARBA00023136"/>
    </source>
</evidence>
<feature type="domain" description="O-antigen ligase-related" evidence="6">
    <location>
        <begin position="191"/>
        <end position="345"/>
    </location>
</feature>
<keyword evidence="4 5" id="KW-0472">Membrane</keyword>
<comment type="subcellular location">
    <subcellularLocation>
        <location evidence="1">Membrane</location>
        <topology evidence="1">Multi-pass membrane protein</topology>
    </subcellularLocation>
</comment>
<dbReference type="EMBL" id="AJLO02000025">
    <property type="protein sequence ID" value="KOE98813.1"/>
    <property type="molecule type" value="Genomic_DNA"/>
</dbReference>
<organism evidence="7 8">
    <name type="scientific">Stenotrophomonas geniculata N1</name>
    <dbReference type="NCBI Taxonomy" id="1167641"/>
    <lineage>
        <taxon>Bacteria</taxon>
        <taxon>Pseudomonadati</taxon>
        <taxon>Pseudomonadota</taxon>
        <taxon>Gammaproteobacteria</taxon>
        <taxon>Lysobacterales</taxon>
        <taxon>Lysobacteraceae</taxon>
        <taxon>Stenotrophomonas</taxon>
    </lineage>
</organism>
<keyword evidence="2 5" id="KW-0812">Transmembrane</keyword>
<evidence type="ECO:0000256" key="3">
    <source>
        <dbReference type="ARBA" id="ARBA00022989"/>
    </source>
</evidence>
<dbReference type="Pfam" id="PF04932">
    <property type="entry name" value="Wzy_C"/>
    <property type="match status" value="1"/>
</dbReference>
<evidence type="ECO:0000256" key="1">
    <source>
        <dbReference type="ARBA" id="ARBA00004141"/>
    </source>
</evidence>
<dbReference type="PANTHER" id="PTHR37422:SF23">
    <property type="entry name" value="TEICHURONIC ACID BIOSYNTHESIS PROTEIN TUAE"/>
    <property type="match status" value="1"/>
</dbReference>
<dbReference type="OrthoDB" id="27575at2"/>
<dbReference type="AlphaFoldDB" id="A0A0L8A8T4"/>
<feature type="transmembrane region" description="Helical" evidence="5">
    <location>
        <begin position="96"/>
        <end position="116"/>
    </location>
</feature>
<dbReference type="GO" id="GO:0016020">
    <property type="term" value="C:membrane"/>
    <property type="evidence" value="ECO:0007669"/>
    <property type="project" value="UniProtKB-SubCell"/>
</dbReference>
<feature type="transmembrane region" description="Helical" evidence="5">
    <location>
        <begin position="65"/>
        <end position="84"/>
    </location>
</feature>
<name>A0A0L8A8T4_9GAMM</name>
<accession>A0A0L8A8T4</accession>
<dbReference type="PANTHER" id="PTHR37422">
    <property type="entry name" value="TEICHURONIC ACID BIOSYNTHESIS PROTEIN TUAE"/>
    <property type="match status" value="1"/>
</dbReference>
<feature type="transmembrane region" description="Helical" evidence="5">
    <location>
        <begin position="36"/>
        <end position="53"/>
    </location>
</feature>
<gene>
    <name evidence="7" type="ORF">W7K_12865</name>
</gene>
<feature type="transmembrane region" description="Helical" evidence="5">
    <location>
        <begin position="154"/>
        <end position="172"/>
    </location>
</feature>
<dbReference type="InterPro" id="IPR051533">
    <property type="entry name" value="WaaL-like"/>
</dbReference>
<evidence type="ECO:0000256" key="2">
    <source>
        <dbReference type="ARBA" id="ARBA00022692"/>
    </source>
</evidence>
<feature type="transmembrane region" description="Helical" evidence="5">
    <location>
        <begin position="12"/>
        <end position="30"/>
    </location>
</feature>
<reference evidence="7 8" key="1">
    <citation type="journal article" date="2012" name="J. Bacteriol.">
        <title>Genome sequence of a novel nicotine-degrading strain, Pseudomonas geniculata N1.</title>
        <authorList>
            <person name="Tang H."/>
            <person name="Yu H."/>
            <person name="Tai C."/>
            <person name="Huang K."/>
            <person name="Liu Y."/>
            <person name="Wang L."/>
            <person name="Yao Y."/>
            <person name="Wu G."/>
            <person name="Xu P."/>
        </authorList>
    </citation>
    <scope>NUCLEOTIDE SEQUENCE [LARGE SCALE GENOMIC DNA]</scope>
    <source>
        <strain evidence="7 8">N1</strain>
    </source>
</reference>
<feature type="transmembrane region" description="Helical" evidence="5">
    <location>
        <begin position="184"/>
        <end position="201"/>
    </location>
</feature>
<keyword evidence="3 5" id="KW-1133">Transmembrane helix</keyword>
<dbReference type="Proteomes" id="UP000036890">
    <property type="component" value="Unassembled WGS sequence"/>
</dbReference>
<evidence type="ECO:0000313" key="7">
    <source>
        <dbReference type="EMBL" id="KOE98813.1"/>
    </source>
</evidence>
<feature type="transmembrane region" description="Helical" evidence="5">
    <location>
        <begin position="123"/>
        <end position="142"/>
    </location>
</feature>
<feature type="transmembrane region" description="Helical" evidence="5">
    <location>
        <begin position="366"/>
        <end position="387"/>
    </location>
</feature>
<evidence type="ECO:0000256" key="5">
    <source>
        <dbReference type="SAM" id="Phobius"/>
    </source>
</evidence>
<feature type="transmembrane region" description="Helical" evidence="5">
    <location>
        <begin position="399"/>
        <end position="419"/>
    </location>
</feature>